<feature type="region of interest" description="Disordered" evidence="1">
    <location>
        <begin position="1"/>
        <end position="38"/>
    </location>
</feature>
<feature type="region of interest" description="Disordered" evidence="1">
    <location>
        <begin position="59"/>
        <end position="103"/>
    </location>
</feature>
<feature type="compositionally biased region" description="Polar residues" evidence="1">
    <location>
        <begin position="1"/>
        <end position="14"/>
    </location>
</feature>
<evidence type="ECO:0000256" key="1">
    <source>
        <dbReference type="SAM" id="MobiDB-lite"/>
    </source>
</evidence>
<comment type="caution">
    <text evidence="2">The sequence shown here is derived from an EMBL/GenBank/DDBJ whole genome shotgun (WGS) entry which is preliminary data.</text>
</comment>
<dbReference type="AlphaFoldDB" id="A0ABD2YUR7"/>
<feature type="compositionally biased region" description="Basic and acidic residues" evidence="1">
    <location>
        <begin position="63"/>
        <end position="98"/>
    </location>
</feature>
<dbReference type="Proteomes" id="UP001630127">
    <property type="component" value="Unassembled WGS sequence"/>
</dbReference>
<dbReference type="EMBL" id="JBJUIK010000012">
    <property type="protein sequence ID" value="KAL3510601.1"/>
    <property type="molecule type" value="Genomic_DNA"/>
</dbReference>
<sequence length="136" mass="15136">MSTQSGGPLNSNLPINPYEPSGDSSTTGLGGTPQGRGYPLLDILLQRIPLLYPKPNQLKVSHSKVDHETKNENEDESRDRSEARIDEEVQEKTEKVAEEETEEVIPIPCKKQGKKRLSPPVTLESVYFELPVLIVN</sequence>
<name>A0ABD2YUR7_9GENT</name>
<evidence type="ECO:0000313" key="3">
    <source>
        <dbReference type="Proteomes" id="UP001630127"/>
    </source>
</evidence>
<organism evidence="2 3">
    <name type="scientific">Cinchona calisaya</name>
    <dbReference type="NCBI Taxonomy" id="153742"/>
    <lineage>
        <taxon>Eukaryota</taxon>
        <taxon>Viridiplantae</taxon>
        <taxon>Streptophyta</taxon>
        <taxon>Embryophyta</taxon>
        <taxon>Tracheophyta</taxon>
        <taxon>Spermatophyta</taxon>
        <taxon>Magnoliopsida</taxon>
        <taxon>eudicotyledons</taxon>
        <taxon>Gunneridae</taxon>
        <taxon>Pentapetalae</taxon>
        <taxon>asterids</taxon>
        <taxon>lamiids</taxon>
        <taxon>Gentianales</taxon>
        <taxon>Rubiaceae</taxon>
        <taxon>Cinchonoideae</taxon>
        <taxon>Cinchoneae</taxon>
        <taxon>Cinchona</taxon>
    </lineage>
</organism>
<reference evidence="2 3" key="1">
    <citation type="submission" date="2024-11" db="EMBL/GenBank/DDBJ databases">
        <title>A near-complete genome assembly of Cinchona calisaya.</title>
        <authorList>
            <person name="Lian D.C."/>
            <person name="Zhao X.W."/>
            <person name="Wei L."/>
        </authorList>
    </citation>
    <scope>NUCLEOTIDE SEQUENCE [LARGE SCALE GENOMIC DNA]</scope>
    <source>
        <tissue evidence="2">Nenye</tissue>
    </source>
</reference>
<accession>A0ABD2YUR7</accession>
<evidence type="ECO:0000313" key="2">
    <source>
        <dbReference type="EMBL" id="KAL3510601.1"/>
    </source>
</evidence>
<keyword evidence="3" id="KW-1185">Reference proteome</keyword>
<protein>
    <submittedName>
        <fullName evidence="2">Uncharacterized protein</fullName>
    </submittedName>
</protein>
<proteinExistence type="predicted"/>
<gene>
    <name evidence="2" type="ORF">ACH5RR_030002</name>
</gene>